<evidence type="ECO:0000313" key="3">
    <source>
        <dbReference type="Proteomes" id="UP000308891"/>
    </source>
</evidence>
<gene>
    <name evidence="2" type="ORF">E5K04_05280</name>
</gene>
<accession>A0A4T0V0F9</accession>
<dbReference type="Pfam" id="PF13521">
    <property type="entry name" value="AAA_28"/>
    <property type="match status" value="1"/>
</dbReference>
<name>A0A4T0V0F9_9NEIS</name>
<dbReference type="Gene3D" id="3.40.50.300">
    <property type="entry name" value="P-loop containing nucleotide triphosphate hydrolases"/>
    <property type="match status" value="1"/>
</dbReference>
<dbReference type="RefSeq" id="WP_136551858.1">
    <property type="nucleotide sequence ID" value="NZ_STGJ01000004.1"/>
</dbReference>
<dbReference type="InterPro" id="IPR038727">
    <property type="entry name" value="NadR/Ttd14_AAA_dom"/>
</dbReference>
<dbReference type="Proteomes" id="UP000308891">
    <property type="component" value="Unassembled WGS sequence"/>
</dbReference>
<dbReference type="InterPro" id="IPR027417">
    <property type="entry name" value="P-loop_NTPase"/>
</dbReference>
<dbReference type="PANTHER" id="PTHR37512:SF1">
    <property type="entry name" value="NADR_TTD14 AAA DOMAIN-CONTAINING PROTEIN"/>
    <property type="match status" value="1"/>
</dbReference>
<dbReference type="SUPFAM" id="SSF52540">
    <property type="entry name" value="P-loop containing nucleoside triphosphate hydrolases"/>
    <property type="match status" value="1"/>
</dbReference>
<proteinExistence type="predicted"/>
<sequence length="183" mass="19397">MSAAFPLKIAIVGPESCGKSTLAAALAGRLRGLGLSVALVDEYARAYYAHRPYRPTLSDVMAIAEGQLAREAAASGDVVLCDSTALTCRIWAEVGFGRVPGVLAALDHRGYALTLLARPDIPWQHDPLRSHPHARDALFGRYRQALAAMEGCRVAEVGGEGGERLACAWAALAPLLPVFCTES</sequence>
<dbReference type="InterPro" id="IPR052735">
    <property type="entry name" value="NAD_biosynth-regulator"/>
</dbReference>
<feature type="domain" description="AAA+ ATPase" evidence="1">
    <location>
        <begin position="5"/>
        <end position="129"/>
    </location>
</feature>
<dbReference type="OrthoDB" id="9151999at2"/>
<evidence type="ECO:0000259" key="1">
    <source>
        <dbReference type="SMART" id="SM00382"/>
    </source>
</evidence>
<comment type="caution">
    <text evidence="2">The sequence shown here is derived from an EMBL/GenBank/DDBJ whole genome shotgun (WGS) entry which is preliminary data.</text>
</comment>
<reference evidence="2 3" key="1">
    <citation type="submission" date="2019-04" db="EMBL/GenBank/DDBJ databases">
        <title>Crenobacter sp. nov.</title>
        <authorList>
            <person name="Shi S."/>
        </authorList>
    </citation>
    <scope>NUCLEOTIDE SEQUENCE [LARGE SCALE GENOMIC DNA]</scope>
    <source>
        <strain evidence="2 3">GY 70310</strain>
    </source>
</reference>
<dbReference type="AlphaFoldDB" id="A0A4T0V0F9"/>
<dbReference type="EMBL" id="STGJ01000004">
    <property type="protein sequence ID" value="TIC84964.1"/>
    <property type="molecule type" value="Genomic_DNA"/>
</dbReference>
<dbReference type="PANTHER" id="PTHR37512">
    <property type="entry name" value="TRIFUNCTIONAL NAD BIOSYNTHESIS/REGULATOR PROTEIN NADR"/>
    <property type="match status" value="1"/>
</dbReference>
<evidence type="ECO:0000313" key="2">
    <source>
        <dbReference type="EMBL" id="TIC84964.1"/>
    </source>
</evidence>
<dbReference type="InterPro" id="IPR003593">
    <property type="entry name" value="AAA+_ATPase"/>
</dbReference>
<dbReference type="SMART" id="SM00382">
    <property type="entry name" value="AAA"/>
    <property type="match status" value="1"/>
</dbReference>
<protein>
    <submittedName>
        <fullName evidence="2">Nicotinamide mononucleotide-binding protein</fullName>
    </submittedName>
</protein>
<keyword evidence="3" id="KW-1185">Reference proteome</keyword>
<organism evidence="2 3">
    <name type="scientific">Crenobacter intestini</name>
    <dbReference type="NCBI Taxonomy" id="2563443"/>
    <lineage>
        <taxon>Bacteria</taxon>
        <taxon>Pseudomonadati</taxon>
        <taxon>Pseudomonadota</taxon>
        <taxon>Betaproteobacteria</taxon>
        <taxon>Neisseriales</taxon>
        <taxon>Neisseriaceae</taxon>
        <taxon>Crenobacter</taxon>
    </lineage>
</organism>